<dbReference type="Gene3D" id="1.20.120.140">
    <property type="entry name" value="Signal recognition particle SRP54, nucleotide-binding domain"/>
    <property type="match status" value="1"/>
</dbReference>
<dbReference type="InterPro" id="IPR000897">
    <property type="entry name" value="SRP54_GTPase_dom"/>
</dbReference>
<keyword evidence="7" id="KW-0342">GTP-binding</keyword>
<dbReference type="EMBL" id="UINC01031855">
    <property type="protein sequence ID" value="SVB18563.1"/>
    <property type="molecule type" value="Genomic_DNA"/>
</dbReference>
<feature type="domain" description="SRP54-type proteins GTP-binding" evidence="10">
    <location>
        <begin position="278"/>
        <end position="291"/>
    </location>
</feature>
<keyword evidence="5" id="KW-0547">Nucleotide-binding</keyword>
<dbReference type="PANTHER" id="PTHR43134:SF1">
    <property type="entry name" value="SIGNAL RECOGNITION PARTICLE RECEPTOR SUBUNIT ALPHA"/>
    <property type="match status" value="1"/>
</dbReference>
<name>A0A382BZR6_9ZZZZ</name>
<keyword evidence="9" id="KW-0675">Receptor</keyword>
<dbReference type="InterPro" id="IPR027417">
    <property type="entry name" value="P-loop_NTPase"/>
</dbReference>
<evidence type="ECO:0000256" key="1">
    <source>
        <dbReference type="ARBA" id="ARBA00004413"/>
    </source>
</evidence>
<evidence type="ECO:0000313" key="11">
    <source>
        <dbReference type="EMBL" id="SVB18563.1"/>
    </source>
</evidence>
<dbReference type="SMART" id="SM00963">
    <property type="entry name" value="SRP54_N"/>
    <property type="match status" value="1"/>
</dbReference>
<dbReference type="Gene3D" id="3.40.50.300">
    <property type="entry name" value="P-loop containing nucleotide triphosphate hydrolases"/>
    <property type="match status" value="1"/>
</dbReference>
<sequence length="313" mass="33945">MGIFSKFRKGFSRGAQAVRGAFDVLSGRGQLNEDDLLDLEEALYESDFGVETTEEILDDIRESHRKDKELRGCDALALARATLERILDGAECALALGESNADKPEVVCLVGVNGSGKTTTCAKLGHLWKEAGHSVLIGACDTFRAAATEQLKSWTTRLDLEIVAGHHGADAAAVAFDAYAAAESRNRDLLLLDTAGRLHVKDNLMEELHKLRRVLQKKNPEAPHHSWLVIDGSTGTNAIEQARVFNEKFGLSGLVVTKLDGTSKGGALVGIYRDLKLPIRFVGLGEAPDDLQPFSVEHYVNSILPIEGETDAE</sequence>
<gene>
    <name evidence="11" type="ORF">METZ01_LOCUS171417</name>
</gene>
<dbReference type="PROSITE" id="PS00300">
    <property type="entry name" value="SRP54"/>
    <property type="match status" value="1"/>
</dbReference>
<keyword evidence="6" id="KW-0378">Hydrolase</keyword>
<dbReference type="PANTHER" id="PTHR43134">
    <property type="entry name" value="SIGNAL RECOGNITION PARTICLE RECEPTOR SUBUNIT ALPHA"/>
    <property type="match status" value="1"/>
</dbReference>
<comment type="similarity">
    <text evidence="2">Belongs to the GTP-binding SRP family.</text>
</comment>
<dbReference type="SUPFAM" id="SSF47364">
    <property type="entry name" value="Domain of the SRP/SRP receptor G-proteins"/>
    <property type="match status" value="1"/>
</dbReference>
<dbReference type="Pfam" id="PF02881">
    <property type="entry name" value="SRP54_N"/>
    <property type="match status" value="1"/>
</dbReference>
<dbReference type="SMART" id="SM00382">
    <property type="entry name" value="AAA"/>
    <property type="match status" value="1"/>
</dbReference>
<dbReference type="InterPro" id="IPR003593">
    <property type="entry name" value="AAA+_ATPase"/>
</dbReference>
<evidence type="ECO:0000256" key="9">
    <source>
        <dbReference type="ARBA" id="ARBA00023170"/>
    </source>
</evidence>
<dbReference type="Pfam" id="PF00448">
    <property type="entry name" value="SRP54"/>
    <property type="match status" value="1"/>
</dbReference>
<comment type="subcellular location">
    <subcellularLocation>
        <location evidence="1">Cell membrane</location>
        <topology evidence="1">Peripheral membrane protein</topology>
        <orientation evidence="1">Cytoplasmic side</orientation>
    </subcellularLocation>
</comment>
<protein>
    <recommendedName>
        <fullName evidence="10">SRP54-type proteins GTP-binding domain-containing protein</fullName>
    </recommendedName>
</protein>
<dbReference type="NCBIfam" id="TIGR00064">
    <property type="entry name" value="ftsY"/>
    <property type="match status" value="1"/>
</dbReference>
<evidence type="ECO:0000256" key="7">
    <source>
        <dbReference type="ARBA" id="ARBA00023134"/>
    </source>
</evidence>
<dbReference type="InterPro" id="IPR036225">
    <property type="entry name" value="SRP/SRP_N"/>
</dbReference>
<dbReference type="SUPFAM" id="SSF52540">
    <property type="entry name" value="P-loop containing nucleoside triphosphate hydrolases"/>
    <property type="match status" value="1"/>
</dbReference>
<dbReference type="HAMAP" id="MF_00920">
    <property type="entry name" value="FtsY"/>
    <property type="match status" value="1"/>
</dbReference>
<evidence type="ECO:0000256" key="4">
    <source>
        <dbReference type="ARBA" id="ARBA00022490"/>
    </source>
</evidence>
<evidence type="ECO:0000256" key="5">
    <source>
        <dbReference type="ARBA" id="ARBA00022741"/>
    </source>
</evidence>
<dbReference type="SMART" id="SM00962">
    <property type="entry name" value="SRP54"/>
    <property type="match status" value="1"/>
</dbReference>
<accession>A0A382BZR6</accession>
<organism evidence="11">
    <name type="scientific">marine metagenome</name>
    <dbReference type="NCBI Taxonomy" id="408172"/>
    <lineage>
        <taxon>unclassified sequences</taxon>
        <taxon>metagenomes</taxon>
        <taxon>ecological metagenomes</taxon>
    </lineage>
</organism>
<evidence type="ECO:0000259" key="10">
    <source>
        <dbReference type="PROSITE" id="PS00300"/>
    </source>
</evidence>
<proteinExistence type="inferred from homology"/>
<dbReference type="InterPro" id="IPR004390">
    <property type="entry name" value="SR_rcpt_FtsY"/>
</dbReference>
<dbReference type="GO" id="GO:0003924">
    <property type="term" value="F:GTPase activity"/>
    <property type="evidence" value="ECO:0007669"/>
    <property type="project" value="TreeGrafter"/>
</dbReference>
<dbReference type="FunFam" id="3.40.50.300:FF:000053">
    <property type="entry name" value="Signal recognition particle receptor FtsY"/>
    <property type="match status" value="1"/>
</dbReference>
<dbReference type="GO" id="GO:0006614">
    <property type="term" value="P:SRP-dependent cotranslational protein targeting to membrane"/>
    <property type="evidence" value="ECO:0007669"/>
    <property type="project" value="InterPro"/>
</dbReference>
<evidence type="ECO:0000256" key="8">
    <source>
        <dbReference type="ARBA" id="ARBA00023136"/>
    </source>
</evidence>
<dbReference type="GO" id="GO:0005047">
    <property type="term" value="F:signal recognition particle binding"/>
    <property type="evidence" value="ECO:0007669"/>
    <property type="project" value="TreeGrafter"/>
</dbReference>
<dbReference type="GO" id="GO:0005525">
    <property type="term" value="F:GTP binding"/>
    <property type="evidence" value="ECO:0007669"/>
    <property type="project" value="UniProtKB-KW"/>
</dbReference>
<dbReference type="AlphaFoldDB" id="A0A382BZR6"/>
<evidence type="ECO:0000256" key="6">
    <source>
        <dbReference type="ARBA" id="ARBA00022801"/>
    </source>
</evidence>
<reference evidence="11" key="1">
    <citation type="submission" date="2018-05" db="EMBL/GenBank/DDBJ databases">
        <authorList>
            <person name="Lanie J.A."/>
            <person name="Ng W.-L."/>
            <person name="Kazmierczak K.M."/>
            <person name="Andrzejewski T.M."/>
            <person name="Davidsen T.M."/>
            <person name="Wayne K.J."/>
            <person name="Tettelin H."/>
            <person name="Glass J.I."/>
            <person name="Rusch D."/>
            <person name="Podicherti R."/>
            <person name="Tsui H.-C.T."/>
            <person name="Winkler M.E."/>
        </authorList>
    </citation>
    <scope>NUCLEOTIDE SEQUENCE</scope>
</reference>
<dbReference type="InterPro" id="IPR042101">
    <property type="entry name" value="SRP54_N_sf"/>
</dbReference>
<dbReference type="GO" id="GO:0005886">
    <property type="term" value="C:plasma membrane"/>
    <property type="evidence" value="ECO:0007669"/>
    <property type="project" value="UniProtKB-SubCell"/>
</dbReference>
<evidence type="ECO:0000256" key="3">
    <source>
        <dbReference type="ARBA" id="ARBA00022475"/>
    </source>
</evidence>
<keyword evidence="3" id="KW-1003">Cell membrane</keyword>
<evidence type="ECO:0000256" key="2">
    <source>
        <dbReference type="ARBA" id="ARBA00008531"/>
    </source>
</evidence>
<keyword evidence="8" id="KW-0472">Membrane</keyword>
<keyword evidence="4" id="KW-0963">Cytoplasm</keyword>
<dbReference type="InterPro" id="IPR013822">
    <property type="entry name" value="Signal_recog_particl_SRP54_hlx"/>
</dbReference>
<dbReference type="GO" id="GO:0005737">
    <property type="term" value="C:cytoplasm"/>
    <property type="evidence" value="ECO:0007669"/>
    <property type="project" value="UniProtKB-ARBA"/>
</dbReference>